<dbReference type="AlphaFoldDB" id="A0AA88F313"/>
<reference evidence="1 2" key="1">
    <citation type="submission" date="2018-08" db="EMBL/GenBank/DDBJ databases">
        <title>Crown Gall in kiwifruit.</title>
        <authorList>
            <person name="Visnovsky S.B."/>
            <person name="Pitman A.R."/>
        </authorList>
    </citation>
    <scope>NUCLEOTIDE SEQUENCE [LARGE SCALE GENOMIC DNA]</scope>
    <source>
        <strain evidence="1 2">SBV_302_78_2</strain>
    </source>
</reference>
<dbReference type="Proteomes" id="UP000473658">
    <property type="component" value="Unassembled WGS sequence"/>
</dbReference>
<gene>
    <name evidence="1" type="ORF">DXM27_05000</name>
</gene>
<dbReference type="EMBL" id="QRFF01000001">
    <property type="protein sequence ID" value="KAA3504575.1"/>
    <property type="molecule type" value="Genomic_DNA"/>
</dbReference>
<sequence length="235" mass="26001">MPTAIPETIQQFQINLSDAAAERPLLAIEAARIFSRWANVEHLLETMASVLLGDLTAMFLLDQLKSRNQKLSGIETAVENKISHPETKALLKQLFKLINSAADGRNELAHCLWGTIDQLPNDLLLINPKAALKATRLLTQTNGKKLTEAPDKENISFSHSADTSYDAAVEIIETIRKGTRVWRHEDFDKPLRLLNFSLTALTQYTIAISDDPEALGPSQARAHLAKLLSDAAELN</sequence>
<evidence type="ECO:0000313" key="2">
    <source>
        <dbReference type="Proteomes" id="UP000473658"/>
    </source>
</evidence>
<dbReference type="RefSeq" id="WP_149898023.1">
    <property type="nucleotide sequence ID" value="NZ_QRFF01000001.1"/>
</dbReference>
<name>A0AA88F313_RHIRH</name>
<accession>A0AA88F313</accession>
<comment type="caution">
    <text evidence="1">The sequence shown here is derived from an EMBL/GenBank/DDBJ whole genome shotgun (WGS) entry which is preliminary data.</text>
</comment>
<protein>
    <submittedName>
        <fullName evidence="1">Uncharacterized protein</fullName>
    </submittedName>
</protein>
<organism evidence="1 2">
    <name type="scientific">Rhizobium rhizogenes</name>
    <name type="common">Agrobacterium rhizogenes</name>
    <dbReference type="NCBI Taxonomy" id="359"/>
    <lineage>
        <taxon>Bacteria</taxon>
        <taxon>Pseudomonadati</taxon>
        <taxon>Pseudomonadota</taxon>
        <taxon>Alphaproteobacteria</taxon>
        <taxon>Hyphomicrobiales</taxon>
        <taxon>Rhizobiaceae</taxon>
        <taxon>Rhizobium/Agrobacterium group</taxon>
        <taxon>Rhizobium</taxon>
    </lineage>
</organism>
<evidence type="ECO:0000313" key="1">
    <source>
        <dbReference type="EMBL" id="KAA3504575.1"/>
    </source>
</evidence>
<proteinExistence type="predicted"/>